<dbReference type="STRING" id="279113.CPter91_0760"/>
<feature type="domain" description="DUF2059" evidence="2">
    <location>
        <begin position="90"/>
        <end position="148"/>
    </location>
</feature>
<dbReference type="PATRIC" id="fig|279113.9.peg.765"/>
<name>A0A127PZG8_9BURK</name>
<protein>
    <recommendedName>
        <fullName evidence="2">DUF2059 domain-containing protein</fullName>
    </recommendedName>
</protein>
<feature type="chain" id="PRO_5007277331" description="DUF2059 domain-containing protein" evidence="1">
    <location>
        <begin position="20"/>
        <end position="165"/>
    </location>
</feature>
<dbReference type="AlphaFoldDB" id="A0A127PZG8"/>
<feature type="signal peptide" evidence="1">
    <location>
        <begin position="1"/>
        <end position="19"/>
    </location>
</feature>
<evidence type="ECO:0000256" key="1">
    <source>
        <dbReference type="SAM" id="SignalP"/>
    </source>
</evidence>
<organism evidence="3 4">
    <name type="scientific">Collimonas pratensis</name>
    <dbReference type="NCBI Taxonomy" id="279113"/>
    <lineage>
        <taxon>Bacteria</taxon>
        <taxon>Pseudomonadati</taxon>
        <taxon>Pseudomonadota</taxon>
        <taxon>Betaproteobacteria</taxon>
        <taxon>Burkholderiales</taxon>
        <taxon>Oxalobacteraceae</taxon>
        <taxon>Collimonas</taxon>
    </lineage>
</organism>
<dbReference type="KEGG" id="cpra:CPter91_0760"/>
<proteinExistence type="predicted"/>
<dbReference type="Pfam" id="PF09832">
    <property type="entry name" value="DUF2059"/>
    <property type="match status" value="1"/>
</dbReference>
<keyword evidence="1" id="KW-0732">Signal</keyword>
<dbReference type="Proteomes" id="UP000074561">
    <property type="component" value="Chromosome"/>
</dbReference>
<dbReference type="OrthoDB" id="490569at2"/>
<dbReference type="EMBL" id="CP013234">
    <property type="protein sequence ID" value="AMP03154.1"/>
    <property type="molecule type" value="Genomic_DNA"/>
</dbReference>
<evidence type="ECO:0000313" key="3">
    <source>
        <dbReference type="EMBL" id="AMP03154.1"/>
    </source>
</evidence>
<sequence>MRRFSILFFAVFFSTAVHAASPSDASIEELLNSMHAEKIMDLMLPAIDKSMHQSMAMATEGKTLSAKQQQILDASTAKMMALMKDEMSWDKMHAMYVQIYRESFTQEEIDGLVAFYKSPAGVAYINKMPAVMQKTMGLMQTRMAEMIPKMKAAIQQAVEDVQNSK</sequence>
<accession>A0A127PZG8</accession>
<reference evidence="3 4" key="1">
    <citation type="submission" date="2015-11" db="EMBL/GenBank/DDBJ databases">
        <title>Exploring the genomic traits of fungus-feeding bacterial genus Collimonas.</title>
        <authorList>
            <person name="Song C."/>
            <person name="Schmidt R."/>
            <person name="de Jager V."/>
            <person name="Krzyzanowska D."/>
            <person name="Jongedijk E."/>
            <person name="Cankar K."/>
            <person name="Beekwilder J."/>
            <person name="van Veen A."/>
            <person name="de Boer W."/>
            <person name="van Veen J.A."/>
            <person name="Garbeva P."/>
        </authorList>
    </citation>
    <scope>NUCLEOTIDE SEQUENCE [LARGE SCALE GENOMIC DNA]</scope>
    <source>
        <strain evidence="3 4">Ter91</strain>
    </source>
</reference>
<dbReference type="RefSeq" id="WP_061937011.1">
    <property type="nucleotide sequence ID" value="NZ_CP013234.1"/>
</dbReference>
<gene>
    <name evidence="3" type="ORF">CPter91_0760</name>
</gene>
<evidence type="ECO:0000259" key="2">
    <source>
        <dbReference type="Pfam" id="PF09832"/>
    </source>
</evidence>
<evidence type="ECO:0000313" key="4">
    <source>
        <dbReference type="Proteomes" id="UP000074561"/>
    </source>
</evidence>
<dbReference type="InterPro" id="IPR018637">
    <property type="entry name" value="DUF2059"/>
</dbReference>